<dbReference type="SUPFAM" id="SSF51182">
    <property type="entry name" value="RmlC-like cupins"/>
    <property type="match status" value="1"/>
</dbReference>
<dbReference type="AlphaFoldDB" id="A0A6L9UEP5"/>
<comment type="caution">
    <text evidence="2">The sequence shown here is derived from an EMBL/GenBank/DDBJ whole genome shotgun (WGS) entry which is preliminary data.</text>
</comment>
<dbReference type="Gene3D" id="2.60.120.10">
    <property type="entry name" value="Jelly Rolls"/>
    <property type="match status" value="1"/>
</dbReference>
<sequence length="218" mass="23191">MTANHHPSDQTLLRFSAGTLPAGPALVVAAHLSGCPVCRRRAATFEAVGGEILTQMQPEALSSKALDHALSRLDANEIENRSQAGMRPARTSIDNLVLPAALDGCSIGPWRMVGPGVRLSRVGLPYAPEANVILLKVKANKRMPAHGHSDLEVTQVLTGSFSDGDNRYFPGDFVEGDDEAEHSPVIDSGGECISLAAIEGHVRFHGFLGRLLQPFVGL</sequence>
<dbReference type="Proteomes" id="UP000483035">
    <property type="component" value="Unassembled WGS sequence"/>
</dbReference>
<dbReference type="RefSeq" id="WP_163990180.1">
    <property type="nucleotide sequence ID" value="NZ_WUEY01000013.1"/>
</dbReference>
<dbReference type="NCBIfam" id="TIGR02451">
    <property type="entry name" value="anti_sig_ChrR"/>
    <property type="match status" value="1"/>
</dbReference>
<dbReference type="InterPro" id="IPR011051">
    <property type="entry name" value="RmlC_Cupin_sf"/>
</dbReference>
<dbReference type="InterPro" id="IPR014710">
    <property type="entry name" value="RmlC-like_jellyroll"/>
</dbReference>
<organism evidence="2 3">
    <name type="scientific">Rhizobium lusitanum</name>
    <dbReference type="NCBI Taxonomy" id="293958"/>
    <lineage>
        <taxon>Bacteria</taxon>
        <taxon>Pseudomonadati</taxon>
        <taxon>Pseudomonadota</taxon>
        <taxon>Alphaproteobacteria</taxon>
        <taxon>Hyphomicrobiales</taxon>
        <taxon>Rhizobiaceae</taxon>
        <taxon>Rhizobium/Agrobacterium group</taxon>
        <taxon>Rhizobium</taxon>
    </lineage>
</organism>
<dbReference type="InterPro" id="IPR025979">
    <property type="entry name" value="ChrR-like_cupin_dom"/>
</dbReference>
<reference evidence="2 3" key="1">
    <citation type="submission" date="2019-12" db="EMBL/GenBank/DDBJ databases">
        <title>Rhizobium genotypes associated with high levels of biological nitrogen fixation by grain legumes in a temperate-maritime cropping system.</title>
        <authorList>
            <person name="Maluk M."/>
            <person name="Francesc Ferrando Molina F."/>
            <person name="Lopez Del Egido L."/>
            <person name="Lafos M."/>
            <person name="Langarica-Fuentes A."/>
            <person name="Gebre Yohannes G."/>
            <person name="Young M.W."/>
            <person name="Martin P."/>
            <person name="Gantlett R."/>
            <person name="Kenicer G."/>
            <person name="Hawes C."/>
            <person name="Begg G.S."/>
            <person name="Quilliam R.S."/>
            <person name="Squire G.R."/>
            <person name="Poole P.S."/>
            <person name="Young P.W."/>
            <person name="Iannetta P.M."/>
            <person name="James E.K."/>
        </authorList>
    </citation>
    <scope>NUCLEOTIDE SEQUENCE [LARGE SCALE GENOMIC DNA]</scope>
    <source>
        <strain evidence="2 3">JHI1118</strain>
    </source>
</reference>
<feature type="domain" description="ChrR-like cupin" evidence="1">
    <location>
        <begin position="109"/>
        <end position="193"/>
    </location>
</feature>
<dbReference type="Pfam" id="PF12973">
    <property type="entry name" value="Cupin_7"/>
    <property type="match status" value="1"/>
</dbReference>
<protein>
    <submittedName>
        <fullName evidence="2">Anti-sigma factor</fullName>
    </submittedName>
</protein>
<proteinExistence type="predicted"/>
<gene>
    <name evidence="2" type="ORF">GR212_23840</name>
</gene>
<evidence type="ECO:0000313" key="2">
    <source>
        <dbReference type="EMBL" id="NEI72596.1"/>
    </source>
</evidence>
<accession>A0A6L9UEP5</accession>
<evidence type="ECO:0000259" key="1">
    <source>
        <dbReference type="Pfam" id="PF12973"/>
    </source>
</evidence>
<dbReference type="InterPro" id="IPR012807">
    <property type="entry name" value="Anti-sigma_ChrR"/>
</dbReference>
<name>A0A6L9UEP5_9HYPH</name>
<dbReference type="EMBL" id="WUEY01000013">
    <property type="protein sequence ID" value="NEI72596.1"/>
    <property type="molecule type" value="Genomic_DNA"/>
</dbReference>
<dbReference type="Gene3D" id="1.10.10.1320">
    <property type="entry name" value="Anti-sigma factor, zinc-finger domain"/>
    <property type="match status" value="1"/>
</dbReference>
<evidence type="ECO:0000313" key="3">
    <source>
        <dbReference type="Proteomes" id="UP000483035"/>
    </source>
</evidence>
<dbReference type="InterPro" id="IPR041916">
    <property type="entry name" value="Anti_sigma_zinc_sf"/>
</dbReference>
<dbReference type="CDD" id="cd20301">
    <property type="entry name" value="cupin_ChrR"/>
    <property type="match status" value="1"/>
</dbReference>